<name>A0ACC0JRQ8_CHOFU</name>
<accession>A0ACC0JRQ8</accession>
<evidence type="ECO:0000313" key="2">
    <source>
        <dbReference type="Proteomes" id="UP001064048"/>
    </source>
</evidence>
<comment type="caution">
    <text evidence="1">The sequence shown here is derived from an EMBL/GenBank/DDBJ whole genome shotgun (WGS) entry which is preliminary data.</text>
</comment>
<organism evidence="1 2">
    <name type="scientific">Choristoneura fumiferana</name>
    <name type="common">Spruce budworm moth</name>
    <name type="synonym">Archips fumiferana</name>
    <dbReference type="NCBI Taxonomy" id="7141"/>
    <lineage>
        <taxon>Eukaryota</taxon>
        <taxon>Metazoa</taxon>
        <taxon>Ecdysozoa</taxon>
        <taxon>Arthropoda</taxon>
        <taxon>Hexapoda</taxon>
        <taxon>Insecta</taxon>
        <taxon>Pterygota</taxon>
        <taxon>Neoptera</taxon>
        <taxon>Endopterygota</taxon>
        <taxon>Lepidoptera</taxon>
        <taxon>Glossata</taxon>
        <taxon>Ditrysia</taxon>
        <taxon>Tortricoidea</taxon>
        <taxon>Tortricidae</taxon>
        <taxon>Tortricinae</taxon>
        <taxon>Choristoneura</taxon>
    </lineage>
</organism>
<dbReference type="EMBL" id="CM046126">
    <property type="protein sequence ID" value="KAI8426829.1"/>
    <property type="molecule type" value="Genomic_DNA"/>
</dbReference>
<dbReference type="Proteomes" id="UP001064048">
    <property type="component" value="Chromosome 26"/>
</dbReference>
<evidence type="ECO:0000313" key="1">
    <source>
        <dbReference type="EMBL" id="KAI8426829.1"/>
    </source>
</evidence>
<sequence>MQADWNNHFADSMNKSFRRPGWSLALCWMIFACAHGYGGPVNWFLSLGLWKFVARISYAMYLFHTLLQDINIAAVVTPIYFNMGTLFFSFASDLGYTVVFSTAMCILIEEPALTLQKKLLTGYFEQDKKTENEHKPTSVSEQHEEK</sequence>
<reference evidence="1 2" key="1">
    <citation type="journal article" date="2022" name="Genome Biol. Evol.">
        <title>The Spruce Budworm Genome: Reconstructing the Evolutionary History of Antifreeze Proteins.</title>
        <authorList>
            <person name="Beliveau C."/>
            <person name="Gagne P."/>
            <person name="Picq S."/>
            <person name="Vernygora O."/>
            <person name="Keeling C.I."/>
            <person name="Pinkney K."/>
            <person name="Doucet D."/>
            <person name="Wen F."/>
            <person name="Johnston J.S."/>
            <person name="Maaroufi H."/>
            <person name="Boyle B."/>
            <person name="Laroche J."/>
            <person name="Dewar K."/>
            <person name="Juretic N."/>
            <person name="Blackburn G."/>
            <person name="Nisole A."/>
            <person name="Brunet B."/>
            <person name="Brandao M."/>
            <person name="Lumley L."/>
            <person name="Duan J."/>
            <person name="Quan G."/>
            <person name="Lucarotti C.J."/>
            <person name="Roe A.D."/>
            <person name="Sperling F.A.H."/>
            <person name="Levesque R.C."/>
            <person name="Cusson M."/>
        </authorList>
    </citation>
    <scope>NUCLEOTIDE SEQUENCE [LARGE SCALE GENOMIC DNA]</scope>
    <source>
        <strain evidence="1">Glfc:IPQL:Cfum</strain>
    </source>
</reference>
<gene>
    <name evidence="1" type="ORF">MSG28_014511</name>
</gene>
<keyword evidence="2" id="KW-1185">Reference proteome</keyword>
<proteinExistence type="predicted"/>
<protein>
    <submittedName>
        <fullName evidence="1">Uncharacterized protein</fullName>
    </submittedName>
</protein>